<dbReference type="AlphaFoldDB" id="A0A4V2FX36"/>
<dbReference type="PANTHER" id="PTHR43777">
    <property type="entry name" value="MOLYBDENUM COFACTOR CYTIDYLYLTRANSFERASE"/>
    <property type="match status" value="1"/>
</dbReference>
<dbReference type="PANTHER" id="PTHR43777:SF1">
    <property type="entry name" value="MOLYBDENUM COFACTOR CYTIDYLYLTRANSFERASE"/>
    <property type="match status" value="1"/>
</dbReference>
<dbReference type="GO" id="GO:0016779">
    <property type="term" value="F:nucleotidyltransferase activity"/>
    <property type="evidence" value="ECO:0007669"/>
    <property type="project" value="UniProtKB-ARBA"/>
</dbReference>
<proteinExistence type="predicted"/>
<accession>A0A4V2FX36</accession>
<dbReference type="SUPFAM" id="SSF53448">
    <property type="entry name" value="Nucleotide-diphospho-sugar transferases"/>
    <property type="match status" value="1"/>
</dbReference>
<dbReference type="InterPro" id="IPR029044">
    <property type="entry name" value="Nucleotide-diphossugar_trans"/>
</dbReference>
<dbReference type="OrthoDB" id="4427994at2"/>
<organism evidence="2 3">
    <name type="scientific">Kribbella rubisoli</name>
    <dbReference type="NCBI Taxonomy" id="3075929"/>
    <lineage>
        <taxon>Bacteria</taxon>
        <taxon>Bacillati</taxon>
        <taxon>Actinomycetota</taxon>
        <taxon>Actinomycetes</taxon>
        <taxon>Propionibacteriales</taxon>
        <taxon>Kribbellaceae</taxon>
        <taxon>Kribbella</taxon>
    </lineage>
</organism>
<comment type="caution">
    <text evidence="2">The sequence shown here is derived from an EMBL/GenBank/DDBJ whole genome shotgun (WGS) entry which is preliminary data.</text>
</comment>
<dbReference type="EMBL" id="SHKR01000014">
    <property type="protein sequence ID" value="RZU12186.1"/>
    <property type="molecule type" value="Genomic_DNA"/>
</dbReference>
<dbReference type="Proteomes" id="UP000292027">
    <property type="component" value="Unassembled WGS sequence"/>
</dbReference>
<gene>
    <name evidence="2" type="ORF">EV645_5449</name>
</gene>
<dbReference type="Gene3D" id="3.90.550.10">
    <property type="entry name" value="Spore Coat Polysaccharide Biosynthesis Protein SpsA, Chain A"/>
    <property type="match status" value="1"/>
</dbReference>
<reference evidence="2 3" key="1">
    <citation type="journal article" date="2015" name="Stand. Genomic Sci.">
        <title>Genomic Encyclopedia of Bacterial and Archaeal Type Strains, Phase III: the genomes of soil and plant-associated and newly described type strains.</title>
        <authorList>
            <person name="Whitman W.B."/>
            <person name="Woyke T."/>
            <person name="Klenk H.P."/>
            <person name="Zhou Y."/>
            <person name="Lilburn T.G."/>
            <person name="Beck B.J."/>
            <person name="De Vos P."/>
            <person name="Vandamme P."/>
            <person name="Eisen J.A."/>
            <person name="Garrity G."/>
            <person name="Hugenholtz P."/>
            <person name="Kyrpides N.C."/>
        </authorList>
    </citation>
    <scope>NUCLEOTIDE SEQUENCE [LARGE SCALE GENOMIC DNA]</scope>
    <source>
        <strain evidence="2 3">VKM Ac-2540</strain>
    </source>
</reference>
<dbReference type="InterPro" id="IPR025877">
    <property type="entry name" value="MobA-like_NTP_Trfase"/>
</dbReference>
<sequence length="206" mass="20813">MPVAGLVLAAGAGRRMGTPKALVHDPAGIPWVVRASRLLADAGCSPVVVVIGAAADQVRADLTTEPVQVVEATDWNEGMGVSLRAGLKTLRDLPAASGTPPEPAGTGEVVAVVVVPVDVPGLTAAAVRRVAEGAEAGALARATYHGAPGHPVLMGRAHWDGVIASARGDEGARGYLREHRAEQVECSDIADGADVDAAADLPRGHG</sequence>
<keyword evidence="3" id="KW-1185">Reference proteome</keyword>
<protein>
    <submittedName>
        <fullName evidence="2">Nicotine blue oxidoreductase</fullName>
    </submittedName>
</protein>
<dbReference type="Pfam" id="PF12804">
    <property type="entry name" value="NTP_transf_3"/>
    <property type="match status" value="1"/>
</dbReference>
<feature type="domain" description="MobA-like NTP transferase" evidence="1">
    <location>
        <begin position="5"/>
        <end position="179"/>
    </location>
</feature>
<evidence type="ECO:0000259" key="1">
    <source>
        <dbReference type="Pfam" id="PF12804"/>
    </source>
</evidence>
<name>A0A4V2FX36_9ACTN</name>
<evidence type="ECO:0000313" key="3">
    <source>
        <dbReference type="Proteomes" id="UP000292027"/>
    </source>
</evidence>
<evidence type="ECO:0000313" key="2">
    <source>
        <dbReference type="EMBL" id="RZU12186.1"/>
    </source>
</evidence>